<evidence type="ECO:0000256" key="1">
    <source>
        <dbReference type="ARBA" id="ARBA00004651"/>
    </source>
</evidence>
<accession>A0A839ITE8</accession>
<evidence type="ECO:0000259" key="7">
    <source>
        <dbReference type="Pfam" id="PF00892"/>
    </source>
</evidence>
<organism evidence="8 9">
    <name type="scientific">Oceanospirillum sediminis</name>
    <dbReference type="NCBI Taxonomy" id="2760088"/>
    <lineage>
        <taxon>Bacteria</taxon>
        <taxon>Pseudomonadati</taxon>
        <taxon>Pseudomonadota</taxon>
        <taxon>Gammaproteobacteria</taxon>
        <taxon>Oceanospirillales</taxon>
        <taxon>Oceanospirillaceae</taxon>
        <taxon>Oceanospirillum</taxon>
    </lineage>
</organism>
<dbReference type="Pfam" id="PF00892">
    <property type="entry name" value="EamA"/>
    <property type="match status" value="2"/>
</dbReference>
<dbReference type="InterPro" id="IPR037185">
    <property type="entry name" value="EmrE-like"/>
</dbReference>
<dbReference type="EMBL" id="JACJFM010000034">
    <property type="protein sequence ID" value="MBB1488733.1"/>
    <property type="molecule type" value="Genomic_DNA"/>
</dbReference>
<name>A0A839ITE8_9GAMM</name>
<evidence type="ECO:0000313" key="9">
    <source>
        <dbReference type="Proteomes" id="UP000565262"/>
    </source>
</evidence>
<dbReference type="InterPro" id="IPR000620">
    <property type="entry name" value="EamA_dom"/>
</dbReference>
<keyword evidence="2" id="KW-1003">Cell membrane</keyword>
<dbReference type="RefSeq" id="WP_182810505.1">
    <property type="nucleotide sequence ID" value="NZ_JACJFM010000034.1"/>
</dbReference>
<protein>
    <submittedName>
        <fullName evidence="8">DMT family transporter</fullName>
    </submittedName>
</protein>
<dbReference type="InterPro" id="IPR050638">
    <property type="entry name" value="AA-Vitamin_Transporters"/>
</dbReference>
<proteinExistence type="predicted"/>
<keyword evidence="9" id="KW-1185">Reference proteome</keyword>
<feature type="domain" description="EamA" evidence="7">
    <location>
        <begin position="4"/>
        <end position="138"/>
    </location>
</feature>
<feature type="transmembrane region" description="Helical" evidence="6">
    <location>
        <begin position="38"/>
        <end position="54"/>
    </location>
</feature>
<dbReference type="SUPFAM" id="SSF103481">
    <property type="entry name" value="Multidrug resistance efflux transporter EmrE"/>
    <property type="match status" value="1"/>
</dbReference>
<feature type="transmembrane region" description="Helical" evidence="6">
    <location>
        <begin position="127"/>
        <end position="144"/>
    </location>
</feature>
<gene>
    <name evidence="8" type="ORF">H4O21_19175</name>
</gene>
<feature type="domain" description="EamA" evidence="7">
    <location>
        <begin position="153"/>
        <end position="264"/>
    </location>
</feature>
<evidence type="ECO:0000256" key="6">
    <source>
        <dbReference type="SAM" id="Phobius"/>
    </source>
</evidence>
<dbReference type="PANTHER" id="PTHR32322">
    <property type="entry name" value="INNER MEMBRANE TRANSPORTER"/>
    <property type="match status" value="1"/>
</dbReference>
<feature type="transmembrane region" description="Helical" evidence="6">
    <location>
        <begin position="156"/>
        <end position="172"/>
    </location>
</feature>
<dbReference type="Proteomes" id="UP000565262">
    <property type="component" value="Unassembled WGS sequence"/>
</dbReference>
<feature type="transmembrane region" description="Helical" evidence="6">
    <location>
        <begin position="94"/>
        <end position="115"/>
    </location>
</feature>
<evidence type="ECO:0000256" key="2">
    <source>
        <dbReference type="ARBA" id="ARBA00022475"/>
    </source>
</evidence>
<keyword evidence="5 6" id="KW-0472">Membrane</keyword>
<comment type="subcellular location">
    <subcellularLocation>
        <location evidence="1">Cell membrane</location>
        <topology evidence="1">Multi-pass membrane protein</topology>
    </subcellularLocation>
</comment>
<dbReference type="PANTHER" id="PTHR32322:SF18">
    <property type="entry name" value="S-ADENOSYLMETHIONINE_S-ADENOSYLHOMOCYSTEINE TRANSPORTER"/>
    <property type="match status" value="1"/>
</dbReference>
<feature type="transmembrane region" description="Helical" evidence="6">
    <location>
        <begin position="215"/>
        <end position="234"/>
    </location>
</feature>
<dbReference type="GO" id="GO:0005886">
    <property type="term" value="C:plasma membrane"/>
    <property type="evidence" value="ECO:0007669"/>
    <property type="project" value="UniProtKB-SubCell"/>
</dbReference>
<keyword evidence="4 6" id="KW-1133">Transmembrane helix</keyword>
<dbReference type="AlphaFoldDB" id="A0A839ITE8"/>
<feature type="transmembrane region" description="Helical" evidence="6">
    <location>
        <begin position="306"/>
        <end position="325"/>
    </location>
</feature>
<evidence type="ECO:0000256" key="5">
    <source>
        <dbReference type="ARBA" id="ARBA00023136"/>
    </source>
</evidence>
<evidence type="ECO:0000256" key="3">
    <source>
        <dbReference type="ARBA" id="ARBA00022692"/>
    </source>
</evidence>
<keyword evidence="3 6" id="KW-0812">Transmembrane</keyword>
<feature type="transmembrane region" description="Helical" evidence="6">
    <location>
        <begin position="66"/>
        <end position="88"/>
    </location>
</feature>
<feature type="transmembrane region" description="Helical" evidence="6">
    <location>
        <begin position="184"/>
        <end position="203"/>
    </location>
</feature>
<comment type="caution">
    <text evidence="8">The sequence shown here is derived from an EMBL/GenBank/DDBJ whole genome shotgun (WGS) entry which is preliminary data.</text>
</comment>
<sequence>MKNYLLLVLWAWLMASSFMISGKVVPYANPLVTTELRFLLAAMIFLPFLLLDGKKGSLTGLLRKEIIGPYLIISGTLVTFFIGMFWALQTTTALNTSVIYTLVPLIGVIVSWFWLKQTTSLIRLSGFILGSIGAIIVLFSSRWQQASGWEFQSGDLIFLGASFFLATHIVSVQKWGGRTEPLQGAFLIVVLGSVVLLPLSLLFGDLPEVQWDQPAFWSALIYLAIFTTAMTFLLQQTLVSRVGAGFILAFSYTIPVWVATFTPVLKFTESLLSERFWQQIYRIWQDWAEVLSDYIFYGHLSGYTLVGFWAGTVLILFALILISGLGERWLEGVRNGEPASSLHSSSGQAQIVKSA</sequence>
<reference evidence="8 9" key="1">
    <citation type="submission" date="2020-08" db="EMBL/GenBank/DDBJ databases">
        <title>Oceanospirillum sp. nov. isolated from marine sediment.</title>
        <authorList>
            <person name="Ji X."/>
        </authorList>
    </citation>
    <scope>NUCLEOTIDE SEQUENCE [LARGE SCALE GENOMIC DNA]</scope>
    <source>
        <strain evidence="8 9">D5</strain>
    </source>
</reference>
<evidence type="ECO:0000313" key="8">
    <source>
        <dbReference type="EMBL" id="MBB1488733.1"/>
    </source>
</evidence>
<feature type="transmembrane region" description="Helical" evidence="6">
    <location>
        <begin position="246"/>
        <end position="265"/>
    </location>
</feature>
<evidence type="ECO:0000256" key="4">
    <source>
        <dbReference type="ARBA" id="ARBA00022989"/>
    </source>
</evidence>